<evidence type="ECO:0000313" key="5">
    <source>
        <dbReference type="Proteomes" id="UP000260025"/>
    </source>
</evidence>
<accession>A0A3E2VB51</accession>
<dbReference type="AlphaFoldDB" id="A0A3E2VB51"/>
<protein>
    <submittedName>
        <fullName evidence="4">Uncharacterized protein</fullName>
    </submittedName>
</protein>
<sequence>MRWRRCLTILSLLFLLLVPTGIHAESMDGAIGNGNSPGETTAEKNDKEKADTNTSDFLSDAILSLDKDTRKKEMDRDYIKNLYNSSMTAKTKGLNLLDGDSIVTCFMNLITLLLEMIGFVITFFVLTIYNLVSSSFLGTVIQGIFDMIDKVVFDWSDPDSWINKVLLIAALSSILYKLIKDFTRIVRWQQIVQIVLTAFLSMTFITFIGQNGRKIANGFEEVTTQMLTETFVFGEKKEDPEIMNKQNIFDILQ</sequence>
<feature type="signal peptide" evidence="3">
    <location>
        <begin position="1"/>
        <end position="24"/>
    </location>
</feature>
<organism evidence="4 5">
    <name type="scientific">Clostridium innocuum</name>
    <dbReference type="NCBI Taxonomy" id="1522"/>
    <lineage>
        <taxon>Bacteria</taxon>
        <taxon>Bacillati</taxon>
        <taxon>Bacillota</taxon>
        <taxon>Clostridia</taxon>
        <taxon>Eubacteriales</taxon>
        <taxon>Clostridiaceae</taxon>
        <taxon>Clostridium</taxon>
    </lineage>
</organism>
<name>A0A3E2VB51_CLOIN</name>
<dbReference type="Proteomes" id="UP000260025">
    <property type="component" value="Unassembled WGS sequence"/>
</dbReference>
<dbReference type="EMBL" id="QVEV01000100">
    <property type="protein sequence ID" value="RGC07732.1"/>
    <property type="molecule type" value="Genomic_DNA"/>
</dbReference>
<proteinExistence type="predicted"/>
<feature type="non-terminal residue" evidence="4">
    <location>
        <position position="253"/>
    </location>
</feature>
<reference evidence="4 5" key="1">
    <citation type="submission" date="2018-08" db="EMBL/GenBank/DDBJ databases">
        <title>A genome reference for cultivated species of the human gut microbiota.</title>
        <authorList>
            <person name="Zou Y."/>
            <person name="Xue W."/>
            <person name="Luo G."/>
        </authorList>
    </citation>
    <scope>NUCLEOTIDE SEQUENCE [LARGE SCALE GENOMIC DNA]</scope>
    <source>
        <strain evidence="4 5">OF01-2LB</strain>
    </source>
</reference>
<keyword evidence="2" id="KW-0472">Membrane</keyword>
<feature type="chain" id="PRO_5017647742" evidence="3">
    <location>
        <begin position="25"/>
        <end position="253"/>
    </location>
</feature>
<keyword evidence="2" id="KW-1133">Transmembrane helix</keyword>
<evidence type="ECO:0000313" key="4">
    <source>
        <dbReference type="EMBL" id="RGC07732.1"/>
    </source>
</evidence>
<feature type="transmembrane region" description="Helical" evidence="2">
    <location>
        <begin position="191"/>
        <end position="209"/>
    </location>
</feature>
<evidence type="ECO:0000256" key="2">
    <source>
        <dbReference type="SAM" id="Phobius"/>
    </source>
</evidence>
<keyword evidence="2" id="KW-0812">Transmembrane</keyword>
<evidence type="ECO:0000256" key="1">
    <source>
        <dbReference type="SAM" id="MobiDB-lite"/>
    </source>
</evidence>
<feature type="compositionally biased region" description="Basic and acidic residues" evidence="1">
    <location>
        <begin position="41"/>
        <end position="51"/>
    </location>
</feature>
<feature type="transmembrane region" description="Helical" evidence="2">
    <location>
        <begin position="128"/>
        <end position="148"/>
    </location>
</feature>
<gene>
    <name evidence="4" type="ORF">DXA38_22630</name>
</gene>
<feature type="transmembrane region" description="Helical" evidence="2">
    <location>
        <begin position="101"/>
        <end position="121"/>
    </location>
</feature>
<feature type="transmembrane region" description="Helical" evidence="2">
    <location>
        <begin position="160"/>
        <end position="179"/>
    </location>
</feature>
<keyword evidence="3" id="KW-0732">Signal</keyword>
<comment type="caution">
    <text evidence="4">The sequence shown here is derived from an EMBL/GenBank/DDBJ whole genome shotgun (WGS) entry which is preliminary data.</text>
</comment>
<evidence type="ECO:0000256" key="3">
    <source>
        <dbReference type="SAM" id="SignalP"/>
    </source>
</evidence>
<feature type="region of interest" description="Disordered" evidence="1">
    <location>
        <begin position="28"/>
        <end position="52"/>
    </location>
</feature>